<evidence type="ECO:0000313" key="2">
    <source>
        <dbReference type="Proteomes" id="UP000281261"/>
    </source>
</evidence>
<proteinExistence type="predicted"/>
<gene>
    <name evidence="1" type="ORF">DRH29_02570</name>
</gene>
<sequence length="151" mass="17362">MVRFIYIIVVLLALVLFTSCNSVGSTSYEQHGVYYNGRVLPSVADMRFASRSNLFIPPGQPTKPDAQKEAAWSAHIDKVVKVPQTFVLEYYPFFFGTYIESMTDYFSDIKVKSLGKTRKGGTTITRHRITLPKKGRYFIYYQGEYILLLYD</sequence>
<accession>A0A420ZCQ9</accession>
<organism evidence="1 2">
    <name type="scientific">candidate division Kazan bacterium</name>
    <dbReference type="NCBI Taxonomy" id="2202143"/>
    <lineage>
        <taxon>Bacteria</taxon>
        <taxon>Bacteria division Kazan-3B-28</taxon>
    </lineage>
</organism>
<dbReference type="AlphaFoldDB" id="A0A420ZCQ9"/>
<dbReference type="EMBL" id="QMNG01000007">
    <property type="protein sequence ID" value="RLC37280.1"/>
    <property type="molecule type" value="Genomic_DNA"/>
</dbReference>
<protein>
    <recommendedName>
        <fullName evidence="3">Lipoprotein</fullName>
    </recommendedName>
</protein>
<dbReference type="Proteomes" id="UP000281261">
    <property type="component" value="Unassembled WGS sequence"/>
</dbReference>
<dbReference type="PROSITE" id="PS51257">
    <property type="entry name" value="PROKAR_LIPOPROTEIN"/>
    <property type="match status" value="1"/>
</dbReference>
<name>A0A420ZCQ9_UNCK3</name>
<reference evidence="1 2" key="1">
    <citation type="submission" date="2018-06" db="EMBL/GenBank/DDBJ databases">
        <title>Extensive metabolic versatility and redundancy in microbially diverse, dynamic hydrothermal sediments.</title>
        <authorList>
            <person name="Dombrowski N."/>
            <person name="Teske A."/>
            <person name="Baker B.J."/>
        </authorList>
    </citation>
    <scope>NUCLEOTIDE SEQUENCE [LARGE SCALE GENOMIC DNA]</scope>
    <source>
        <strain evidence="1">B79_G16</strain>
    </source>
</reference>
<comment type="caution">
    <text evidence="1">The sequence shown here is derived from an EMBL/GenBank/DDBJ whole genome shotgun (WGS) entry which is preliminary data.</text>
</comment>
<evidence type="ECO:0000313" key="1">
    <source>
        <dbReference type="EMBL" id="RLC37280.1"/>
    </source>
</evidence>
<evidence type="ECO:0008006" key="3">
    <source>
        <dbReference type="Google" id="ProtNLM"/>
    </source>
</evidence>